<evidence type="ECO:0000256" key="1">
    <source>
        <dbReference type="ARBA" id="ARBA00004651"/>
    </source>
</evidence>
<evidence type="ECO:0000259" key="6">
    <source>
        <dbReference type="PROSITE" id="PS50850"/>
    </source>
</evidence>
<keyword evidence="4 5" id="KW-0472">Membrane</keyword>
<feature type="transmembrane region" description="Helical" evidence="5">
    <location>
        <begin position="166"/>
        <end position="187"/>
    </location>
</feature>
<dbReference type="PROSITE" id="PS50850">
    <property type="entry name" value="MFS"/>
    <property type="match status" value="1"/>
</dbReference>
<dbReference type="AlphaFoldDB" id="Q111C3"/>
<dbReference type="CDD" id="cd17489">
    <property type="entry name" value="MFS_YfcJ_like"/>
    <property type="match status" value="1"/>
</dbReference>
<keyword evidence="2 5" id="KW-0812">Transmembrane</keyword>
<feature type="transmembrane region" description="Helical" evidence="5">
    <location>
        <begin position="280"/>
        <end position="299"/>
    </location>
</feature>
<dbReference type="SUPFAM" id="SSF103473">
    <property type="entry name" value="MFS general substrate transporter"/>
    <property type="match status" value="1"/>
</dbReference>
<dbReference type="EMBL" id="CP000393">
    <property type="protein sequence ID" value="ABG51901.1"/>
    <property type="molecule type" value="Genomic_DNA"/>
</dbReference>
<evidence type="ECO:0000313" key="7">
    <source>
        <dbReference type="EMBL" id="ABG51901.1"/>
    </source>
</evidence>
<sequence length="412" mass="44545">MKVFKTLDPKQQRSLMILFLAGLLFWSSITTLLPTLPLYLNYIGGTKQQIGFVLGCFSMGLLLSRFILAPIADTKSRKLVLIVGTSVAAIAPLGYLLFKSFLFLMLVRAFHGISIAGVTIGYTALVADLSPPGRRGELIGYMSLCTPIGMAIGPTVGGFLVEANEYVPLFIVCSTLGIASLLFSILVSESSAIAQKNLHSHQFEQQKLWQILGSRRVLVPVFVMLIVGLIFGTTTTFLPLYIQENSIALNAGIFYTVRGITNLLIRIFTGRASDKFGRGVFISSGLVFSLLGMLTLWTANSRNMILLAAILGGSSSGLILPMMITLMTDRCPPDQRGKFFSLCIGGFDVGIAIAGPTFGLVAEQIGYRSMFAIDAILASIAIATFITLSNSNLPHSIRFAFGRGQDTYAINH</sequence>
<dbReference type="PANTHER" id="PTHR23531:SF1">
    <property type="entry name" value="QUINOLENE RESISTANCE PROTEIN NORA"/>
    <property type="match status" value="1"/>
</dbReference>
<gene>
    <name evidence="7" type="ordered locus">Tery_2713</name>
</gene>
<feature type="transmembrane region" description="Helical" evidence="5">
    <location>
        <begin position="104"/>
        <end position="126"/>
    </location>
</feature>
<evidence type="ECO:0000256" key="3">
    <source>
        <dbReference type="ARBA" id="ARBA00022989"/>
    </source>
</evidence>
<reference evidence="7" key="1">
    <citation type="submission" date="2006-06" db="EMBL/GenBank/DDBJ databases">
        <title>Complete sequence of Trichodesmium erythraeum IMS101.</title>
        <authorList>
            <consortium name="US DOE Joint Genome Institute"/>
            <person name="Copeland A."/>
            <person name="Lucas S."/>
            <person name="Lapidus A."/>
            <person name="Barry K."/>
            <person name="Detter J.C."/>
            <person name="Glavina del Rio T."/>
            <person name="Hammon N."/>
            <person name="Israni S."/>
            <person name="Dalin E."/>
            <person name="Tice H."/>
            <person name="Pitluck S."/>
            <person name="Kiss H."/>
            <person name="Munk A.C."/>
            <person name="Brettin T."/>
            <person name="Bruce D."/>
            <person name="Han C."/>
            <person name="Tapia R."/>
            <person name="Gilna P."/>
            <person name="Schmutz J."/>
            <person name="Larimer F."/>
            <person name="Land M."/>
            <person name="Hauser L."/>
            <person name="Kyrpides N."/>
            <person name="Kim E."/>
            <person name="Richardson P."/>
        </authorList>
    </citation>
    <scope>NUCLEOTIDE SEQUENCE [LARGE SCALE GENOMIC DNA]</scope>
    <source>
        <strain evidence="7">IMS101</strain>
    </source>
</reference>
<evidence type="ECO:0000256" key="5">
    <source>
        <dbReference type="SAM" id="Phobius"/>
    </source>
</evidence>
<accession>Q111C3</accession>
<dbReference type="RefSeq" id="WP_011612263.1">
    <property type="nucleotide sequence ID" value="NC_008312.1"/>
</dbReference>
<dbReference type="InterPro" id="IPR036259">
    <property type="entry name" value="MFS_trans_sf"/>
</dbReference>
<evidence type="ECO:0000256" key="2">
    <source>
        <dbReference type="ARBA" id="ARBA00022692"/>
    </source>
</evidence>
<protein>
    <submittedName>
        <fullName evidence="7">Major facilitator superfamily MFS_1</fullName>
    </submittedName>
</protein>
<dbReference type="InterPro" id="IPR052714">
    <property type="entry name" value="MFS_Exporter"/>
</dbReference>
<feature type="transmembrane region" description="Helical" evidence="5">
    <location>
        <begin position="79"/>
        <end position="98"/>
    </location>
</feature>
<dbReference type="PANTHER" id="PTHR23531">
    <property type="entry name" value="QUINOLENE RESISTANCE PROTEIN NORA"/>
    <property type="match status" value="1"/>
</dbReference>
<dbReference type="eggNOG" id="COG2814">
    <property type="taxonomic scope" value="Bacteria"/>
</dbReference>
<evidence type="ECO:0000256" key="4">
    <source>
        <dbReference type="ARBA" id="ARBA00023136"/>
    </source>
</evidence>
<feature type="transmembrane region" description="Helical" evidence="5">
    <location>
        <begin position="52"/>
        <end position="72"/>
    </location>
</feature>
<dbReference type="Gene3D" id="1.20.1250.20">
    <property type="entry name" value="MFS general substrate transporter like domains"/>
    <property type="match status" value="2"/>
</dbReference>
<proteinExistence type="predicted"/>
<dbReference type="KEGG" id="ter:Tery_2713"/>
<feature type="transmembrane region" description="Helical" evidence="5">
    <location>
        <begin position="305"/>
        <end position="327"/>
    </location>
</feature>
<dbReference type="InterPro" id="IPR011701">
    <property type="entry name" value="MFS"/>
</dbReference>
<dbReference type="GO" id="GO:0005886">
    <property type="term" value="C:plasma membrane"/>
    <property type="evidence" value="ECO:0007669"/>
    <property type="project" value="UniProtKB-SubCell"/>
</dbReference>
<feature type="transmembrane region" description="Helical" evidence="5">
    <location>
        <begin position="138"/>
        <end position="160"/>
    </location>
</feature>
<dbReference type="OrthoDB" id="9814001at2"/>
<dbReference type="HOGENOM" id="CLU_001265_10_13_3"/>
<dbReference type="Pfam" id="PF07690">
    <property type="entry name" value="MFS_1"/>
    <property type="match status" value="1"/>
</dbReference>
<feature type="domain" description="Major facilitator superfamily (MFS) profile" evidence="6">
    <location>
        <begin position="14"/>
        <end position="393"/>
    </location>
</feature>
<dbReference type="InterPro" id="IPR020846">
    <property type="entry name" value="MFS_dom"/>
</dbReference>
<feature type="transmembrane region" description="Helical" evidence="5">
    <location>
        <begin position="339"/>
        <end position="361"/>
    </location>
</feature>
<dbReference type="GO" id="GO:0022857">
    <property type="term" value="F:transmembrane transporter activity"/>
    <property type="evidence" value="ECO:0007669"/>
    <property type="project" value="InterPro"/>
</dbReference>
<feature type="transmembrane region" description="Helical" evidence="5">
    <location>
        <begin position="15"/>
        <end position="40"/>
    </location>
</feature>
<keyword evidence="3 5" id="KW-1133">Transmembrane helix</keyword>
<comment type="subcellular location">
    <subcellularLocation>
        <location evidence="1">Cell membrane</location>
        <topology evidence="1">Multi-pass membrane protein</topology>
    </subcellularLocation>
</comment>
<organism evidence="7">
    <name type="scientific">Trichodesmium erythraeum (strain IMS101)</name>
    <dbReference type="NCBI Taxonomy" id="203124"/>
    <lineage>
        <taxon>Bacteria</taxon>
        <taxon>Bacillati</taxon>
        <taxon>Cyanobacteriota</taxon>
        <taxon>Cyanophyceae</taxon>
        <taxon>Oscillatoriophycideae</taxon>
        <taxon>Oscillatoriales</taxon>
        <taxon>Microcoleaceae</taxon>
        <taxon>Trichodesmium</taxon>
    </lineage>
</organism>
<feature type="transmembrane region" description="Helical" evidence="5">
    <location>
        <begin position="217"/>
        <end position="241"/>
    </location>
</feature>
<dbReference type="STRING" id="203124.Tery_2713"/>
<name>Q111C3_TRIEI</name>
<feature type="transmembrane region" description="Helical" evidence="5">
    <location>
        <begin position="247"/>
        <end position="268"/>
    </location>
</feature>
<feature type="transmembrane region" description="Helical" evidence="5">
    <location>
        <begin position="367"/>
        <end position="388"/>
    </location>
</feature>